<dbReference type="Proteomes" id="UP000887458">
    <property type="component" value="Unassembled WGS sequence"/>
</dbReference>
<gene>
    <name evidence="1" type="ORF">DERP_004477</name>
</gene>
<reference evidence="1 2" key="2">
    <citation type="journal article" date="2022" name="Mol. Biol. Evol.">
        <title>Comparative Genomics Reveals Insights into the Divergent Evolution of Astigmatic Mites and Household Pest Adaptations.</title>
        <authorList>
            <person name="Xiong Q."/>
            <person name="Wan A.T."/>
            <person name="Liu X."/>
            <person name="Fung C.S."/>
            <person name="Xiao X."/>
            <person name="Malainual N."/>
            <person name="Hou J."/>
            <person name="Wang L."/>
            <person name="Wang M."/>
            <person name="Yang K.Y."/>
            <person name="Cui Y."/>
            <person name="Leung E.L."/>
            <person name="Nong W."/>
            <person name="Shin S.K."/>
            <person name="Au S.W."/>
            <person name="Jeong K.Y."/>
            <person name="Chew F.T."/>
            <person name="Hui J.H."/>
            <person name="Leung T.F."/>
            <person name="Tungtrongchitr A."/>
            <person name="Zhong N."/>
            <person name="Liu Z."/>
            <person name="Tsui S.K."/>
        </authorList>
    </citation>
    <scope>NUCLEOTIDE SEQUENCE [LARGE SCALE GENOMIC DNA]</scope>
    <source>
        <strain evidence="1">Derp</strain>
    </source>
</reference>
<name>A0ABQ8JNW4_DERPT</name>
<keyword evidence="2" id="KW-1185">Reference proteome</keyword>
<evidence type="ECO:0000313" key="2">
    <source>
        <dbReference type="Proteomes" id="UP000887458"/>
    </source>
</evidence>
<reference evidence="1 2" key="1">
    <citation type="journal article" date="2018" name="J. Allergy Clin. Immunol.">
        <title>High-quality assembly of Dermatophagoides pteronyssinus genome and transcriptome reveals a wide range of novel allergens.</title>
        <authorList>
            <person name="Liu X.Y."/>
            <person name="Yang K.Y."/>
            <person name="Wang M.Q."/>
            <person name="Kwok J.S."/>
            <person name="Zeng X."/>
            <person name="Yang Z."/>
            <person name="Xiao X.J."/>
            <person name="Lau C.P."/>
            <person name="Li Y."/>
            <person name="Huang Z.M."/>
            <person name="Ba J.G."/>
            <person name="Yim A.K."/>
            <person name="Ouyang C.Y."/>
            <person name="Ngai S.M."/>
            <person name="Chan T.F."/>
            <person name="Leung E.L."/>
            <person name="Liu L."/>
            <person name="Liu Z.G."/>
            <person name="Tsui S.K."/>
        </authorList>
    </citation>
    <scope>NUCLEOTIDE SEQUENCE [LARGE SCALE GENOMIC DNA]</scope>
    <source>
        <strain evidence="1">Derp</strain>
    </source>
</reference>
<protein>
    <submittedName>
        <fullName evidence="1">Uncharacterized protein</fullName>
    </submittedName>
</protein>
<accession>A0ABQ8JNW4</accession>
<comment type="caution">
    <text evidence="1">The sequence shown here is derived from an EMBL/GenBank/DDBJ whole genome shotgun (WGS) entry which is preliminary data.</text>
</comment>
<dbReference type="EMBL" id="NJHN03000029">
    <property type="protein sequence ID" value="KAH9424295.1"/>
    <property type="molecule type" value="Genomic_DNA"/>
</dbReference>
<sequence length="69" mass="8055">MIILSMLLVVAVDFEYEKPRENPPKVSNLQNTYRKINPITTNAIYQCYLKTAILLKIGANFFFHALRYC</sequence>
<proteinExistence type="predicted"/>
<evidence type="ECO:0000313" key="1">
    <source>
        <dbReference type="EMBL" id="KAH9424295.1"/>
    </source>
</evidence>
<organism evidence="1 2">
    <name type="scientific">Dermatophagoides pteronyssinus</name>
    <name type="common">European house dust mite</name>
    <dbReference type="NCBI Taxonomy" id="6956"/>
    <lineage>
        <taxon>Eukaryota</taxon>
        <taxon>Metazoa</taxon>
        <taxon>Ecdysozoa</taxon>
        <taxon>Arthropoda</taxon>
        <taxon>Chelicerata</taxon>
        <taxon>Arachnida</taxon>
        <taxon>Acari</taxon>
        <taxon>Acariformes</taxon>
        <taxon>Sarcoptiformes</taxon>
        <taxon>Astigmata</taxon>
        <taxon>Psoroptidia</taxon>
        <taxon>Analgoidea</taxon>
        <taxon>Pyroglyphidae</taxon>
        <taxon>Dermatophagoidinae</taxon>
        <taxon>Dermatophagoides</taxon>
    </lineage>
</organism>